<reference evidence="2 3" key="1">
    <citation type="submission" date="2015-08" db="EMBL/GenBank/DDBJ databases">
        <authorList>
            <person name="Babu N.S."/>
            <person name="Beckwith C.J."/>
            <person name="Beseler K.G."/>
            <person name="Brison A."/>
            <person name="Carone J.V."/>
            <person name="Caskin T.P."/>
            <person name="Diamond M."/>
            <person name="Durham M.E."/>
            <person name="Foxe J.M."/>
            <person name="Go M."/>
            <person name="Henderson B.A."/>
            <person name="Jones I.B."/>
            <person name="McGettigan J.A."/>
            <person name="Micheletti S.J."/>
            <person name="Nasrallah M.E."/>
            <person name="Ortiz D."/>
            <person name="Piller C.R."/>
            <person name="Privatt S.R."/>
            <person name="Schneider S.L."/>
            <person name="Sharp S."/>
            <person name="Smith T.C."/>
            <person name="Stanton J.D."/>
            <person name="Ullery H.E."/>
            <person name="Wilson R.J."/>
            <person name="Serrano M.G."/>
            <person name="Buck G."/>
            <person name="Lee V."/>
            <person name="Wang Y."/>
            <person name="Carvalho R."/>
            <person name="Voegtly L."/>
            <person name="Shi R."/>
            <person name="Duckworth R."/>
            <person name="Johnson A."/>
            <person name="Loviza R."/>
            <person name="Walstead R."/>
            <person name="Shah Z."/>
            <person name="Kiflezghi M."/>
            <person name="Wade K."/>
            <person name="Ball S.L."/>
            <person name="Bradley K.W."/>
            <person name="Asai D.J."/>
            <person name="Bowman C.A."/>
            <person name="Russell D.A."/>
            <person name="Pope W.H."/>
            <person name="Jacobs-Sera D."/>
            <person name="Hendrix R.W."/>
            <person name="Hatfull G.F."/>
        </authorList>
    </citation>
    <scope>NUCLEOTIDE SEQUENCE [LARGE SCALE GENOMIC DNA]</scope>
    <source>
        <strain evidence="2 3">PUDD_83A45</strain>
    </source>
</reference>
<sequence length="339" mass="35566">MNRWLFVVPASVALGALLSWAHVPAAWILGAIIASGAAALIGKRELEVNDIFFKFARGIIGVMAALPLVGIPPADLVRYLVPGLVSAAFIILLAFGGGIILANHGVSRETGVLSLLAGGASIMPAIAHEVGADVRYVALSQYLRLLVVSFTLPLVASLLGATGDGSFSAQPTEWWMWILVPAMAFVGQPLGKLLRLPNAPIFGPMLLTVLVGYVVKVPVVSPAPVTIAALIAIGWMVGGGLSVPSLKLFSRMLPATFLYIIILMAACAGMGWVMSQWLGLIPLEGYLATTPGAIETVLALSAEGGTGPAVITLQLIRLICVVLFAGYLPQILLRLKHQR</sequence>
<keyword evidence="1" id="KW-0472">Membrane</keyword>
<dbReference type="PANTHER" id="PTHR38457:SF1">
    <property type="entry name" value="REGULATOR ABRB-RELATED"/>
    <property type="match status" value="1"/>
</dbReference>
<dbReference type="GO" id="GO:0016020">
    <property type="term" value="C:membrane"/>
    <property type="evidence" value="ECO:0007669"/>
    <property type="project" value="InterPro"/>
</dbReference>
<feature type="transmembrane region" description="Helical" evidence="1">
    <location>
        <begin position="315"/>
        <end position="333"/>
    </location>
</feature>
<dbReference type="InterPro" id="IPR007820">
    <property type="entry name" value="AbrB_fam"/>
</dbReference>
<gene>
    <name evidence="2" type="ORF">AK829_09595</name>
</gene>
<feature type="transmembrane region" description="Helical" evidence="1">
    <location>
        <begin position="80"/>
        <end position="102"/>
    </location>
</feature>
<keyword evidence="2" id="KW-0560">Oxidoreductase</keyword>
<dbReference type="Pfam" id="PF05145">
    <property type="entry name" value="AbrB"/>
    <property type="match status" value="1"/>
</dbReference>
<dbReference type="KEGG" id="crie:AK829_09595"/>
<evidence type="ECO:0000313" key="2">
    <source>
        <dbReference type="EMBL" id="AKV59347.1"/>
    </source>
</evidence>
<dbReference type="PIRSF" id="PIRSF038991">
    <property type="entry name" value="Protein_AbrB"/>
    <property type="match status" value="1"/>
</dbReference>
<dbReference type="EMBL" id="CP012342">
    <property type="protein sequence ID" value="AKV59347.1"/>
    <property type="molecule type" value="Genomic_DNA"/>
</dbReference>
<keyword evidence="2" id="KW-0503">Monooxygenase</keyword>
<evidence type="ECO:0000313" key="3">
    <source>
        <dbReference type="Proteomes" id="UP000060016"/>
    </source>
</evidence>
<keyword evidence="1" id="KW-1133">Transmembrane helix</keyword>
<keyword evidence="3" id="KW-1185">Reference proteome</keyword>
<feature type="transmembrane region" description="Helical" evidence="1">
    <location>
        <begin position="255"/>
        <end position="274"/>
    </location>
</feature>
<dbReference type="STRING" id="156976.AK829_09595"/>
<dbReference type="AlphaFoldDB" id="A0A0K1RD46"/>
<evidence type="ECO:0000256" key="1">
    <source>
        <dbReference type="SAM" id="Phobius"/>
    </source>
</evidence>
<dbReference type="Proteomes" id="UP000060016">
    <property type="component" value="Chromosome"/>
</dbReference>
<organism evidence="2 3">
    <name type="scientific">Corynebacterium riegelii</name>
    <dbReference type="NCBI Taxonomy" id="156976"/>
    <lineage>
        <taxon>Bacteria</taxon>
        <taxon>Bacillati</taxon>
        <taxon>Actinomycetota</taxon>
        <taxon>Actinomycetes</taxon>
        <taxon>Mycobacteriales</taxon>
        <taxon>Corynebacteriaceae</taxon>
        <taxon>Corynebacterium</taxon>
    </lineage>
</organism>
<dbReference type="InterPro" id="IPR017516">
    <property type="entry name" value="AbrB_dup"/>
</dbReference>
<feature type="transmembrane region" description="Helical" evidence="1">
    <location>
        <begin position="25"/>
        <end position="43"/>
    </location>
</feature>
<feature type="transmembrane region" description="Helical" evidence="1">
    <location>
        <begin position="55"/>
        <end position="74"/>
    </location>
</feature>
<feature type="transmembrane region" description="Helical" evidence="1">
    <location>
        <begin position="201"/>
        <end position="219"/>
    </location>
</feature>
<keyword evidence="1" id="KW-0812">Transmembrane</keyword>
<dbReference type="PATRIC" id="fig|156976.3.peg.1926"/>
<name>A0A0K1RD46_9CORY</name>
<dbReference type="GO" id="GO:0004497">
    <property type="term" value="F:monooxygenase activity"/>
    <property type="evidence" value="ECO:0007669"/>
    <property type="project" value="UniProtKB-KW"/>
</dbReference>
<feature type="transmembrane region" description="Helical" evidence="1">
    <location>
        <begin position="225"/>
        <end position="243"/>
    </location>
</feature>
<accession>A0A0K1RD46</accession>
<dbReference type="GO" id="GO:0010468">
    <property type="term" value="P:regulation of gene expression"/>
    <property type="evidence" value="ECO:0007669"/>
    <property type="project" value="InterPro"/>
</dbReference>
<protein>
    <submittedName>
        <fullName evidence="2">Ammonia monooxygenase</fullName>
    </submittedName>
</protein>
<feature type="transmembrane region" description="Helical" evidence="1">
    <location>
        <begin position="174"/>
        <end position="194"/>
    </location>
</feature>
<feature type="transmembrane region" description="Helical" evidence="1">
    <location>
        <begin position="142"/>
        <end position="162"/>
    </location>
</feature>
<dbReference type="NCBIfam" id="TIGR03082">
    <property type="entry name" value="Gneg_AbrB_dup"/>
    <property type="match status" value="2"/>
</dbReference>
<proteinExistence type="predicted"/>
<dbReference type="PANTHER" id="PTHR38457">
    <property type="entry name" value="REGULATOR ABRB-RELATED"/>
    <property type="match status" value="1"/>
</dbReference>
<dbReference type="RefSeq" id="WP_052205633.1">
    <property type="nucleotide sequence ID" value="NZ_CP012342.1"/>
</dbReference>